<dbReference type="PANTHER" id="PTHR46796">
    <property type="entry name" value="HTH-TYPE TRANSCRIPTIONAL ACTIVATOR RHAS-RELATED"/>
    <property type="match status" value="1"/>
</dbReference>
<dbReference type="InterPro" id="IPR009057">
    <property type="entry name" value="Homeodomain-like_sf"/>
</dbReference>
<sequence>MTRTGPLWQRRSMDEPERAWEFAAAPARTAPGVVSMTGYRALAVPESVHLGLPSASVTFIVGLDEGVRAAPDAASLPAARPAPLLLGGLHLHASHVHQRTGHAGIQLALHPLAVRSLFGVPCAELGVDDYDGLPLAGPAGRALYERLDPATPWEDAFALVAAHLRDRYRPHGPRPELAGAWHLLAASGGRARIGDVADRVGLTPRHLGTLFHREVGRSPKTVAALMRFDHARRRITRSLHRTGRTDLAGAAAAAGYTDQAHLSRAFTRFTGLPPAAWAAREFRNVQDDTPSRPPAWEP</sequence>
<evidence type="ECO:0000256" key="2">
    <source>
        <dbReference type="ARBA" id="ARBA00023125"/>
    </source>
</evidence>
<dbReference type="InterPro" id="IPR018060">
    <property type="entry name" value="HTH_AraC"/>
</dbReference>
<keyword evidence="3" id="KW-0804">Transcription</keyword>
<feature type="domain" description="HTH araC/xylS-type" evidence="4">
    <location>
        <begin position="192"/>
        <end position="280"/>
    </location>
</feature>
<reference evidence="5 6" key="1">
    <citation type="submission" date="2016-11" db="EMBL/GenBank/DDBJ databases">
        <authorList>
            <person name="Jaros S."/>
            <person name="Januszkiewicz K."/>
            <person name="Wedrychowicz H."/>
        </authorList>
    </citation>
    <scope>NUCLEOTIDE SEQUENCE [LARGE SCALE GENOMIC DNA]</scope>
    <source>
        <strain evidence="5 6">CGMCC 4.5723</strain>
    </source>
</reference>
<evidence type="ECO:0000259" key="4">
    <source>
        <dbReference type="PROSITE" id="PS01124"/>
    </source>
</evidence>
<evidence type="ECO:0000313" key="6">
    <source>
        <dbReference type="Proteomes" id="UP000184452"/>
    </source>
</evidence>
<dbReference type="SUPFAM" id="SSF46689">
    <property type="entry name" value="Homeodomain-like"/>
    <property type="match status" value="1"/>
</dbReference>
<organism evidence="5 6">
    <name type="scientific">Nocardiopsis flavescens</name>
    <dbReference type="NCBI Taxonomy" id="758803"/>
    <lineage>
        <taxon>Bacteria</taxon>
        <taxon>Bacillati</taxon>
        <taxon>Actinomycetota</taxon>
        <taxon>Actinomycetes</taxon>
        <taxon>Streptosporangiales</taxon>
        <taxon>Nocardiopsidaceae</taxon>
        <taxon>Nocardiopsis</taxon>
    </lineage>
</organism>
<dbReference type="GO" id="GO:0003700">
    <property type="term" value="F:DNA-binding transcription factor activity"/>
    <property type="evidence" value="ECO:0007669"/>
    <property type="project" value="InterPro"/>
</dbReference>
<proteinExistence type="predicted"/>
<dbReference type="EMBL" id="FQZK01000001">
    <property type="protein sequence ID" value="SHI40888.1"/>
    <property type="molecule type" value="Genomic_DNA"/>
</dbReference>
<keyword evidence="6" id="KW-1185">Reference proteome</keyword>
<evidence type="ECO:0000256" key="3">
    <source>
        <dbReference type="ARBA" id="ARBA00023163"/>
    </source>
</evidence>
<dbReference type="InterPro" id="IPR050204">
    <property type="entry name" value="AraC_XylS_family_regulators"/>
</dbReference>
<keyword evidence="2" id="KW-0238">DNA-binding</keyword>
<dbReference type="GO" id="GO:0043565">
    <property type="term" value="F:sequence-specific DNA binding"/>
    <property type="evidence" value="ECO:0007669"/>
    <property type="project" value="InterPro"/>
</dbReference>
<dbReference type="SMART" id="SM00342">
    <property type="entry name" value="HTH_ARAC"/>
    <property type="match status" value="1"/>
</dbReference>
<keyword evidence="1" id="KW-0805">Transcription regulation</keyword>
<dbReference type="STRING" id="758803.SAMN05421803_101140"/>
<evidence type="ECO:0000256" key="1">
    <source>
        <dbReference type="ARBA" id="ARBA00023015"/>
    </source>
</evidence>
<dbReference type="Proteomes" id="UP000184452">
    <property type="component" value="Unassembled WGS sequence"/>
</dbReference>
<dbReference type="Gene3D" id="1.10.10.60">
    <property type="entry name" value="Homeodomain-like"/>
    <property type="match status" value="1"/>
</dbReference>
<dbReference type="AlphaFoldDB" id="A0A1M6AX46"/>
<dbReference type="PANTHER" id="PTHR46796:SF15">
    <property type="entry name" value="BLL1074 PROTEIN"/>
    <property type="match status" value="1"/>
</dbReference>
<accession>A0A1M6AX46</accession>
<dbReference type="Pfam" id="PF12833">
    <property type="entry name" value="HTH_18"/>
    <property type="match status" value="1"/>
</dbReference>
<evidence type="ECO:0000313" key="5">
    <source>
        <dbReference type="EMBL" id="SHI40888.1"/>
    </source>
</evidence>
<gene>
    <name evidence="5" type="ORF">SAMN05421803_101140</name>
</gene>
<name>A0A1M6AX46_9ACTN</name>
<dbReference type="PROSITE" id="PS01124">
    <property type="entry name" value="HTH_ARAC_FAMILY_2"/>
    <property type="match status" value="1"/>
</dbReference>
<protein>
    <submittedName>
        <fullName evidence="5">Helix-turn-helix domain-containing protein</fullName>
    </submittedName>
</protein>